<reference evidence="1" key="1">
    <citation type="journal article" date="2014" name="Appl. Environ. Microbiol.">
        <title>Detection and genomic characterization of motility in Lactobacillus curvatus: confirmation of motility in a species outside the Lactobacillus salivarius clade.</title>
        <authorList>
            <person name="Cousin F.J."/>
            <person name="Lynch S.M."/>
            <person name="Harris H.M."/>
            <person name="McCann A."/>
            <person name="Lynch D.B."/>
            <person name="Neville B.A."/>
            <person name="Irisawa T."/>
            <person name="Okada S."/>
            <person name="Endo A."/>
            <person name="O'Toole P.W."/>
        </authorList>
    </citation>
    <scope>NUCLEOTIDE SEQUENCE</scope>
    <source>
        <strain evidence="1">DSM 20605</strain>
    </source>
</reference>
<proteinExistence type="predicted"/>
<gene>
    <name evidence="1" type="primary">flbD</name>
    <name evidence="2" type="ORF">FD21_GL000372</name>
</gene>
<dbReference type="PANTHER" id="PTHR39185:SF1">
    <property type="entry name" value="SWARMING MOTILITY PROTEIN SWRD"/>
    <property type="match status" value="1"/>
</dbReference>
<dbReference type="AlphaFoldDB" id="A0A0A7RH04"/>
<accession>A0A0A7RH04</accession>
<organism evidence="1">
    <name type="scientific">Liquorilactobacillus vini DSM 20605</name>
    <dbReference type="NCBI Taxonomy" id="1133569"/>
    <lineage>
        <taxon>Bacteria</taxon>
        <taxon>Bacillati</taxon>
        <taxon>Bacillota</taxon>
        <taxon>Bacilli</taxon>
        <taxon>Lactobacillales</taxon>
        <taxon>Lactobacillaceae</taxon>
        <taxon>Liquorilactobacillus</taxon>
    </lineage>
</organism>
<sequence length="66" mass="7560">MIELTALNGSKFYLNPDLIYRVEQTPDTTITLTTGKMLIVKEKGIKIRQLIIDYRHQILVGVKKSV</sequence>
<protein>
    <submittedName>
        <fullName evidence="1">Flagellar protein FlbD</fullName>
    </submittedName>
</protein>
<dbReference type="STRING" id="1133569.FD21_GL000372"/>
<keyword evidence="1" id="KW-0966">Cell projection</keyword>
<dbReference type="PANTHER" id="PTHR39185">
    <property type="entry name" value="SWARMING MOTILITY PROTEIN SWRD"/>
    <property type="match status" value="1"/>
</dbReference>
<dbReference type="InterPro" id="IPR009384">
    <property type="entry name" value="SwrD-like"/>
</dbReference>
<dbReference type="EMBL" id="AYYX01000134">
    <property type="protein sequence ID" value="KRM82587.1"/>
    <property type="molecule type" value="Genomic_DNA"/>
</dbReference>
<evidence type="ECO:0000313" key="3">
    <source>
        <dbReference type="Proteomes" id="UP000051576"/>
    </source>
</evidence>
<name>A0A0A7RH04_9LACO</name>
<keyword evidence="1" id="KW-0282">Flagellum</keyword>
<keyword evidence="1" id="KW-0969">Cilium</keyword>
<dbReference type="Proteomes" id="UP000051576">
    <property type="component" value="Unassembled WGS sequence"/>
</dbReference>
<keyword evidence="3" id="KW-1185">Reference proteome</keyword>
<dbReference type="Pfam" id="PF06289">
    <property type="entry name" value="FlbD"/>
    <property type="match status" value="1"/>
</dbReference>
<dbReference type="RefSeq" id="WP_010580546.1">
    <property type="nucleotide sequence ID" value="NZ_AHYZ01000084.1"/>
</dbReference>
<dbReference type="eggNOG" id="COG1582">
    <property type="taxonomic scope" value="Bacteria"/>
</dbReference>
<reference evidence="2 3" key="2">
    <citation type="journal article" date="2015" name="Genome Announc.">
        <title>Expanding the biotechnology potential of lactobacilli through comparative genomics of 213 strains and associated genera.</title>
        <authorList>
            <person name="Sun Z."/>
            <person name="Harris H.M."/>
            <person name="McCann A."/>
            <person name="Guo C."/>
            <person name="Argimon S."/>
            <person name="Zhang W."/>
            <person name="Yang X."/>
            <person name="Jeffery I.B."/>
            <person name="Cooney J.C."/>
            <person name="Kagawa T.F."/>
            <person name="Liu W."/>
            <person name="Song Y."/>
            <person name="Salvetti E."/>
            <person name="Wrobel A."/>
            <person name="Rasinkangas P."/>
            <person name="Parkhill J."/>
            <person name="Rea M.C."/>
            <person name="O'Sullivan O."/>
            <person name="Ritari J."/>
            <person name="Douillard F.P."/>
            <person name="Paul Ross R."/>
            <person name="Yang R."/>
            <person name="Briner A.E."/>
            <person name="Felis G.E."/>
            <person name="de Vos W.M."/>
            <person name="Barrangou R."/>
            <person name="Klaenhammer T.R."/>
            <person name="Caufield P.W."/>
            <person name="Cui Y."/>
            <person name="Zhang H."/>
            <person name="O'Toole P.W."/>
        </authorList>
    </citation>
    <scope>NUCLEOTIDE SEQUENCE [LARGE SCALE GENOMIC DNA]</scope>
    <source>
        <strain evidence="2 3">DSM 20605</strain>
    </source>
</reference>
<evidence type="ECO:0000313" key="1">
    <source>
        <dbReference type="EMBL" id="AJA34495.1"/>
    </source>
</evidence>
<dbReference type="OrthoDB" id="9799862at2"/>
<evidence type="ECO:0000313" key="2">
    <source>
        <dbReference type="EMBL" id="KRM82587.1"/>
    </source>
</evidence>
<dbReference type="EMBL" id="KM886873">
    <property type="protein sequence ID" value="AJA34495.1"/>
    <property type="molecule type" value="Genomic_DNA"/>
</dbReference>
<dbReference type="PATRIC" id="fig|1133569.4.peg.396"/>